<sequence>MLTSSSNLPQKSLKIKLEFDDENENNNNNELFCKHNLTTTQPFMARSLEENYQGGSSVAVPFIWESRPGTPKIKFRENPLPPLTPPPSYFYTSAKTPTKKHSIPNPFSNIFSKRTARRRTSFPVSPASSSSSSSYSSQFSSPATVLRSRERHEMSNTRKSFESRMVDEHDCESPVSTLCFGIGRRGNAARSRWGYASVIKVLLREV</sequence>
<organism evidence="2 3">
    <name type="scientific">Hevea brasiliensis</name>
    <name type="common">Para rubber tree</name>
    <name type="synonym">Siphonia brasiliensis</name>
    <dbReference type="NCBI Taxonomy" id="3981"/>
    <lineage>
        <taxon>Eukaryota</taxon>
        <taxon>Viridiplantae</taxon>
        <taxon>Streptophyta</taxon>
        <taxon>Embryophyta</taxon>
        <taxon>Tracheophyta</taxon>
        <taxon>Spermatophyta</taxon>
        <taxon>Magnoliopsida</taxon>
        <taxon>eudicotyledons</taxon>
        <taxon>Gunneridae</taxon>
        <taxon>Pentapetalae</taxon>
        <taxon>rosids</taxon>
        <taxon>fabids</taxon>
        <taxon>Malpighiales</taxon>
        <taxon>Euphorbiaceae</taxon>
        <taxon>Crotonoideae</taxon>
        <taxon>Micrandreae</taxon>
        <taxon>Hevea</taxon>
    </lineage>
</organism>
<dbReference type="Proteomes" id="UP001174677">
    <property type="component" value="Chromosome 12"/>
</dbReference>
<dbReference type="PANTHER" id="PTHR33257">
    <property type="entry name" value="OS05G0165500 PROTEIN"/>
    <property type="match status" value="1"/>
</dbReference>
<gene>
    <name evidence="2" type="ORF">P3X46_022128</name>
</gene>
<feature type="compositionally biased region" description="Basic and acidic residues" evidence="1">
    <location>
        <begin position="147"/>
        <end position="161"/>
    </location>
</feature>
<dbReference type="EMBL" id="JARPOI010000012">
    <property type="protein sequence ID" value="KAJ9167477.1"/>
    <property type="molecule type" value="Genomic_DNA"/>
</dbReference>
<keyword evidence="3" id="KW-1185">Reference proteome</keyword>
<feature type="region of interest" description="Disordered" evidence="1">
    <location>
        <begin position="118"/>
        <end position="161"/>
    </location>
</feature>
<reference evidence="2 3" key="1">
    <citation type="journal article" date="2023" name="Plant Biotechnol. J.">
        <title>Chromosome-level wild Hevea brasiliensis genome provides new tools for genomic-assisted breeding and valuable loci to elevate rubber yield.</title>
        <authorList>
            <person name="Cheng H."/>
            <person name="Song X."/>
            <person name="Hu Y."/>
            <person name="Wu T."/>
            <person name="Yang Q."/>
            <person name="An Z."/>
            <person name="Feng S."/>
            <person name="Deng Z."/>
            <person name="Wu W."/>
            <person name="Zeng X."/>
            <person name="Tu M."/>
            <person name="Wang X."/>
            <person name="Huang H."/>
        </authorList>
    </citation>
    <scope>NUCLEOTIDE SEQUENCE [LARGE SCALE GENOMIC DNA]</scope>
    <source>
        <strain evidence="2">MT/VB/25A 57/8</strain>
    </source>
</reference>
<proteinExistence type="predicted"/>
<protein>
    <recommendedName>
        <fullName evidence="4">DUF4005 domain-containing protein</fullName>
    </recommendedName>
</protein>
<dbReference type="PANTHER" id="PTHR33257:SF46">
    <property type="entry name" value="OVATE FAMILY PROTEIN"/>
    <property type="match status" value="1"/>
</dbReference>
<comment type="caution">
    <text evidence="2">The sequence shown here is derived from an EMBL/GenBank/DDBJ whole genome shotgun (WGS) entry which is preliminary data.</text>
</comment>
<evidence type="ECO:0000256" key="1">
    <source>
        <dbReference type="SAM" id="MobiDB-lite"/>
    </source>
</evidence>
<accession>A0ABQ9LHN9</accession>
<name>A0ABQ9LHN9_HEVBR</name>
<evidence type="ECO:0000313" key="2">
    <source>
        <dbReference type="EMBL" id="KAJ9167477.1"/>
    </source>
</evidence>
<evidence type="ECO:0008006" key="4">
    <source>
        <dbReference type="Google" id="ProtNLM"/>
    </source>
</evidence>
<evidence type="ECO:0000313" key="3">
    <source>
        <dbReference type="Proteomes" id="UP001174677"/>
    </source>
</evidence>
<feature type="compositionally biased region" description="Low complexity" evidence="1">
    <location>
        <begin position="121"/>
        <end position="142"/>
    </location>
</feature>